<dbReference type="Proteomes" id="UP001500571">
    <property type="component" value="Unassembled WGS sequence"/>
</dbReference>
<organism evidence="1 2">
    <name type="scientific">Nocardioides panacihumi</name>
    <dbReference type="NCBI Taxonomy" id="400774"/>
    <lineage>
        <taxon>Bacteria</taxon>
        <taxon>Bacillati</taxon>
        <taxon>Actinomycetota</taxon>
        <taxon>Actinomycetes</taxon>
        <taxon>Propionibacteriales</taxon>
        <taxon>Nocardioidaceae</taxon>
        <taxon>Nocardioides</taxon>
    </lineage>
</organism>
<reference evidence="2" key="1">
    <citation type="journal article" date="2019" name="Int. J. Syst. Evol. Microbiol.">
        <title>The Global Catalogue of Microorganisms (GCM) 10K type strain sequencing project: providing services to taxonomists for standard genome sequencing and annotation.</title>
        <authorList>
            <consortium name="The Broad Institute Genomics Platform"/>
            <consortium name="The Broad Institute Genome Sequencing Center for Infectious Disease"/>
            <person name="Wu L."/>
            <person name="Ma J."/>
        </authorList>
    </citation>
    <scope>NUCLEOTIDE SEQUENCE [LARGE SCALE GENOMIC DNA]</scope>
    <source>
        <strain evidence="2">JCM 15309</strain>
    </source>
</reference>
<name>A0ABP5BPU1_9ACTN</name>
<evidence type="ECO:0008006" key="3">
    <source>
        <dbReference type="Google" id="ProtNLM"/>
    </source>
</evidence>
<protein>
    <recommendedName>
        <fullName evidence="3">DUF222 domain-containing protein</fullName>
    </recommendedName>
</protein>
<comment type="caution">
    <text evidence="1">The sequence shown here is derived from an EMBL/GenBank/DDBJ whole genome shotgun (WGS) entry which is preliminary data.</text>
</comment>
<keyword evidence="2" id="KW-1185">Reference proteome</keyword>
<evidence type="ECO:0000313" key="1">
    <source>
        <dbReference type="EMBL" id="GAA1948830.1"/>
    </source>
</evidence>
<sequence>MTTTSSDTIISGRLRAVLLDLARREDELAADERAGAPYWASCPLSALGHRNAANVLRAEADLLLASR</sequence>
<gene>
    <name evidence="1" type="ORF">GCM10009798_05040</name>
</gene>
<evidence type="ECO:0000313" key="2">
    <source>
        <dbReference type="Proteomes" id="UP001500571"/>
    </source>
</evidence>
<dbReference type="EMBL" id="BAAAPB010000001">
    <property type="protein sequence ID" value="GAA1948830.1"/>
    <property type="molecule type" value="Genomic_DNA"/>
</dbReference>
<accession>A0ABP5BPU1</accession>
<proteinExistence type="predicted"/>